<feature type="domain" description="Nodulin homeobox N-terminal" evidence="1">
    <location>
        <begin position="11"/>
        <end position="208"/>
    </location>
</feature>
<evidence type="ECO:0000259" key="1">
    <source>
        <dbReference type="Pfam" id="PF25246"/>
    </source>
</evidence>
<dbReference type="AlphaFoldDB" id="A0AAP0SBR6"/>
<accession>A0AAP0SBR6</accession>
<reference evidence="2 3" key="1">
    <citation type="journal article" date="2024" name="Plant J.">
        <title>Genome sequences and population genomics reveal climatic adaptation and genomic divergence between two closely related sweetgum species.</title>
        <authorList>
            <person name="Xu W.Q."/>
            <person name="Ren C.Q."/>
            <person name="Zhang X.Y."/>
            <person name="Comes H.P."/>
            <person name="Liu X.H."/>
            <person name="Li Y.G."/>
            <person name="Kettle C.J."/>
            <person name="Jalonen R."/>
            <person name="Gaisberger H."/>
            <person name="Ma Y.Z."/>
            <person name="Qiu Y.X."/>
        </authorList>
    </citation>
    <scope>NUCLEOTIDE SEQUENCE [LARGE SCALE GENOMIC DNA]</scope>
    <source>
        <strain evidence="2">Hangzhou</strain>
    </source>
</reference>
<evidence type="ECO:0000313" key="2">
    <source>
        <dbReference type="EMBL" id="KAK9292724.1"/>
    </source>
</evidence>
<dbReference type="PANTHER" id="PTHR35743:SF1">
    <property type="entry name" value="NODULIN HOMEOBOX"/>
    <property type="match status" value="1"/>
</dbReference>
<organism evidence="2 3">
    <name type="scientific">Liquidambar formosana</name>
    <name type="common">Formosan gum</name>
    <dbReference type="NCBI Taxonomy" id="63359"/>
    <lineage>
        <taxon>Eukaryota</taxon>
        <taxon>Viridiplantae</taxon>
        <taxon>Streptophyta</taxon>
        <taxon>Embryophyta</taxon>
        <taxon>Tracheophyta</taxon>
        <taxon>Spermatophyta</taxon>
        <taxon>Magnoliopsida</taxon>
        <taxon>eudicotyledons</taxon>
        <taxon>Gunneridae</taxon>
        <taxon>Pentapetalae</taxon>
        <taxon>Saxifragales</taxon>
        <taxon>Altingiaceae</taxon>
        <taxon>Liquidambar</taxon>
    </lineage>
</organism>
<proteinExistence type="predicted"/>
<evidence type="ECO:0000313" key="3">
    <source>
        <dbReference type="Proteomes" id="UP001415857"/>
    </source>
</evidence>
<dbReference type="Pfam" id="PF25246">
    <property type="entry name" value="Nodulin_N"/>
    <property type="match status" value="1"/>
</dbReference>
<dbReference type="GO" id="GO:0003697">
    <property type="term" value="F:single-stranded DNA binding"/>
    <property type="evidence" value="ECO:0007669"/>
    <property type="project" value="InterPro"/>
</dbReference>
<dbReference type="PANTHER" id="PTHR35743">
    <property type="entry name" value="NODULIN HOMEOBOX"/>
    <property type="match status" value="1"/>
</dbReference>
<dbReference type="InterPro" id="IPR057287">
    <property type="entry name" value="Ndx_N"/>
</dbReference>
<dbReference type="InterPro" id="IPR039325">
    <property type="entry name" value="NDX"/>
</dbReference>
<dbReference type="GO" id="GO:0009908">
    <property type="term" value="P:flower development"/>
    <property type="evidence" value="ECO:0007669"/>
    <property type="project" value="InterPro"/>
</dbReference>
<name>A0AAP0SBR6_LIQFO</name>
<keyword evidence="3" id="KW-1185">Reference proteome</keyword>
<comment type="caution">
    <text evidence="2">The sequence shown here is derived from an EMBL/GenBank/DDBJ whole genome shotgun (WGS) entry which is preliminary data.</text>
</comment>
<sequence length="257" mass="29167">MRHAKEEPSCSTEQIDVEKLARFLPLHLIAVLMSSNKDEALFRYFLCGLRLLYSLCDLASRNTKLEQILLDDVKVSEQLLDLVFFLLIVLGGYQQENHVSSLTPLMHSALVACSLYLLTQCISPHWHELVPVLVAHPKVDIFMHVAFGAACVDIKFLQIKLSSQCTDICMKSSPSVVNYLCQQCEASLQFLQSLCQQKLFRERLLRNKVFDLELFFSMFGTSELLQGVSFIFVIKLKLKCGKVYCMAKLEAETSAIC</sequence>
<protein>
    <recommendedName>
        <fullName evidence="1">Nodulin homeobox N-terminal domain-containing protein</fullName>
    </recommendedName>
</protein>
<dbReference type="EMBL" id="JBBPBK010000001">
    <property type="protein sequence ID" value="KAK9292724.1"/>
    <property type="molecule type" value="Genomic_DNA"/>
</dbReference>
<dbReference type="Proteomes" id="UP001415857">
    <property type="component" value="Unassembled WGS sequence"/>
</dbReference>
<gene>
    <name evidence="2" type="ORF">L1049_020703</name>
</gene>